<comment type="similarity">
    <text evidence="1 8">Belongs to the GcvT family.</text>
</comment>
<comment type="subunit">
    <text evidence="8">The glycine cleavage system is composed of four proteins: P, T, L and H.</text>
</comment>
<dbReference type="PANTHER" id="PTHR43757">
    <property type="entry name" value="AMINOMETHYLTRANSFERASE"/>
    <property type="match status" value="1"/>
</dbReference>
<dbReference type="OrthoDB" id="10263536at2759"/>
<evidence type="ECO:0000256" key="3">
    <source>
        <dbReference type="ARBA" id="ARBA00022576"/>
    </source>
</evidence>
<evidence type="ECO:0000313" key="11">
    <source>
        <dbReference type="EMBL" id="GAV46564.1"/>
    </source>
</evidence>
<evidence type="ECO:0000256" key="4">
    <source>
        <dbReference type="ARBA" id="ARBA00022679"/>
    </source>
</evidence>
<keyword evidence="8" id="KW-0809">Transit peptide</keyword>
<accession>A0A1Q2ZT70</accession>
<keyword evidence="3 8" id="KW-0032">Aminotransferase</keyword>
<dbReference type="SUPFAM" id="SSF101790">
    <property type="entry name" value="Aminomethyltransferase beta-barrel domain"/>
    <property type="match status" value="1"/>
</dbReference>
<dbReference type="InterPro" id="IPR028896">
    <property type="entry name" value="GcvT/YgfZ/DmdA"/>
</dbReference>
<proteinExistence type="inferred from homology"/>
<dbReference type="InterPro" id="IPR006222">
    <property type="entry name" value="GCVT_N"/>
</dbReference>
<dbReference type="GO" id="GO:0006546">
    <property type="term" value="P:glycine catabolic process"/>
    <property type="evidence" value="ECO:0007669"/>
    <property type="project" value="InterPro"/>
</dbReference>
<dbReference type="eggNOG" id="KOG2770">
    <property type="taxonomic scope" value="Eukaryota"/>
</dbReference>
<keyword evidence="4 8" id="KW-0808">Transferase</keyword>
<dbReference type="GO" id="GO:0006730">
    <property type="term" value="P:one-carbon metabolic process"/>
    <property type="evidence" value="ECO:0007669"/>
    <property type="project" value="EnsemblFungi"/>
</dbReference>
<dbReference type="Pfam" id="PF01571">
    <property type="entry name" value="GCV_T"/>
    <property type="match status" value="1"/>
</dbReference>
<dbReference type="SUPFAM" id="SSF103025">
    <property type="entry name" value="Folate-binding domain"/>
    <property type="match status" value="1"/>
</dbReference>
<dbReference type="EMBL" id="BDGX01000001">
    <property type="protein sequence ID" value="GAV46564.1"/>
    <property type="molecule type" value="Genomic_DNA"/>
</dbReference>
<evidence type="ECO:0000256" key="6">
    <source>
        <dbReference type="ARBA" id="ARBA00047665"/>
    </source>
</evidence>
<dbReference type="InterPro" id="IPR029043">
    <property type="entry name" value="GcvT/YgfZ_C"/>
</dbReference>
<keyword evidence="8" id="KW-0496">Mitochondrion</keyword>
<dbReference type="InterPro" id="IPR006223">
    <property type="entry name" value="GcvT"/>
</dbReference>
<dbReference type="GO" id="GO:0005739">
    <property type="term" value="C:mitochondrion"/>
    <property type="evidence" value="ECO:0007669"/>
    <property type="project" value="UniProtKB-SubCell"/>
</dbReference>
<dbReference type="PANTHER" id="PTHR43757:SF2">
    <property type="entry name" value="AMINOMETHYLTRANSFERASE, MITOCHONDRIAL"/>
    <property type="match status" value="1"/>
</dbReference>
<evidence type="ECO:0000259" key="9">
    <source>
        <dbReference type="Pfam" id="PF01571"/>
    </source>
</evidence>
<comment type="function">
    <text evidence="8">The glycine cleavage system catalyzes the degradation of glycine.</text>
</comment>
<evidence type="ECO:0000256" key="7">
    <source>
        <dbReference type="PIRSR" id="PIRSR006487-1"/>
    </source>
</evidence>
<organism evidence="11 12">
    <name type="scientific">Zygosaccharomyces rouxii</name>
    <dbReference type="NCBI Taxonomy" id="4956"/>
    <lineage>
        <taxon>Eukaryota</taxon>
        <taxon>Fungi</taxon>
        <taxon>Dikarya</taxon>
        <taxon>Ascomycota</taxon>
        <taxon>Saccharomycotina</taxon>
        <taxon>Saccharomycetes</taxon>
        <taxon>Saccharomycetales</taxon>
        <taxon>Saccharomycetaceae</taxon>
        <taxon>Zygosaccharomyces</taxon>
    </lineage>
</organism>
<dbReference type="Gene3D" id="4.10.1250.10">
    <property type="entry name" value="Aminomethyltransferase fragment"/>
    <property type="match status" value="1"/>
</dbReference>
<dbReference type="Gene3D" id="3.30.70.1400">
    <property type="entry name" value="Aminomethyltransferase beta-barrel domains"/>
    <property type="match status" value="1"/>
</dbReference>
<reference evidence="11 12" key="1">
    <citation type="submission" date="2016-08" db="EMBL/GenBank/DDBJ databases">
        <title>Draft genome sequence of allopolyploid Zygosaccharomyces rouxii.</title>
        <authorList>
            <person name="Watanabe J."/>
            <person name="Uehara K."/>
            <person name="Mogi Y."/>
            <person name="Tsukioka Y."/>
        </authorList>
    </citation>
    <scope>NUCLEOTIDE SEQUENCE [LARGE SCALE GENOMIC DNA]</scope>
    <source>
        <strain evidence="11 12">NBRC 110957</strain>
    </source>
</reference>
<dbReference type="OMA" id="MPVQYPA"/>
<feature type="binding site" evidence="7">
    <location>
        <position position="235"/>
    </location>
    <ligand>
        <name>substrate</name>
    </ligand>
</feature>
<evidence type="ECO:0000256" key="5">
    <source>
        <dbReference type="ARBA" id="ARBA00031395"/>
    </source>
</evidence>
<dbReference type="NCBIfam" id="NF001567">
    <property type="entry name" value="PRK00389.1"/>
    <property type="match status" value="1"/>
</dbReference>
<dbReference type="GO" id="GO:0005960">
    <property type="term" value="C:glycine cleavage complex"/>
    <property type="evidence" value="ECO:0007669"/>
    <property type="project" value="EnsemblFungi"/>
</dbReference>
<comment type="subcellular location">
    <subcellularLocation>
        <location evidence="8">Mitochondrion</location>
    </subcellularLocation>
</comment>
<dbReference type="InterPro" id="IPR013977">
    <property type="entry name" value="GcvT_C"/>
</dbReference>
<dbReference type="Gene3D" id="2.40.30.110">
    <property type="entry name" value="Aminomethyltransferase beta-barrel domains"/>
    <property type="match status" value="1"/>
</dbReference>
<dbReference type="Pfam" id="PF08669">
    <property type="entry name" value="GCV_T_C"/>
    <property type="match status" value="1"/>
</dbReference>
<name>A0A1Q2ZT70_ZYGRO</name>
<evidence type="ECO:0000256" key="8">
    <source>
        <dbReference type="RuleBase" id="RU003981"/>
    </source>
</evidence>
<comment type="caution">
    <text evidence="11">The sequence shown here is derived from an EMBL/GenBank/DDBJ whole genome shotgun (WGS) entry which is preliminary data.</text>
</comment>
<evidence type="ECO:0000256" key="2">
    <source>
        <dbReference type="ARBA" id="ARBA00012616"/>
    </source>
</evidence>
<evidence type="ECO:0000256" key="1">
    <source>
        <dbReference type="ARBA" id="ARBA00008609"/>
    </source>
</evidence>
<dbReference type="EC" id="2.1.2.10" evidence="2 8"/>
<dbReference type="PIRSF" id="PIRSF006487">
    <property type="entry name" value="GcvT"/>
    <property type="match status" value="1"/>
</dbReference>
<feature type="domain" description="GCVT N-terminal" evidence="9">
    <location>
        <begin position="41"/>
        <end position="297"/>
    </location>
</feature>
<dbReference type="Proteomes" id="UP000187013">
    <property type="component" value="Unassembled WGS sequence"/>
</dbReference>
<protein>
    <recommendedName>
        <fullName evidence="2 8">Aminomethyltransferase</fullName>
        <ecNumber evidence="2 8">2.1.2.10</ecNumber>
    </recommendedName>
    <alternativeName>
        <fullName evidence="5 8">Glycine cleavage system T protein</fullName>
    </alternativeName>
</protein>
<comment type="catalytic activity">
    <reaction evidence="6 8">
        <text>N(6)-[(R)-S(8)-aminomethyldihydrolipoyl]-L-lysyl-[protein] + (6S)-5,6,7,8-tetrahydrofolate = N(6)-[(R)-dihydrolipoyl]-L-lysyl-[protein] + (6R)-5,10-methylene-5,6,7,8-tetrahydrofolate + NH4(+)</text>
        <dbReference type="Rhea" id="RHEA:16945"/>
        <dbReference type="Rhea" id="RHEA-COMP:10475"/>
        <dbReference type="Rhea" id="RHEA-COMP:10492"/>
        <dbReference type="ChEBI" id="CHEBI:15636"/>
        <dbReference type="ChEBI" id="CHEBI:28938"/>
        <dbReference type="ChEBI" id="CHEBI:57453"/>
        <dbReference type="ChEBI" id="CHEBI:83100"/>
        <dbReference type="ChEBI" id="CHEBI:83143"/>
        <dbReference type="EC" id="2.1.2.10"/>
    </reaction>
</comment>
<gene>
    <name evidence="11" type="ORF">ZYGR_0A01560</name>
</gene>
<evidence type="ECO:0000259" key="10">
    <source>
        <dbReference type="Pfam" id="PF08669"/>
    </source>
</evidence>
<dbReference type="InterPro" id="IPR027266">
    <property type="entry name" value="TrmE/GcvT-like"/>
</dbReference>
<dbReference type="GO" id="GO:0008483">
    <property type="term" value="F:transaminase activity"/>
    <property type="evidence" value="ECO:0007669"/>
    <property type="project" value="UniProtKB-KW"/>
</dbReference>
<dbReference type="NCBIfam" id="TIGR00528">
    <property type="entry name" value="gcvT"/>
    <property type="match status" value="1"/>
</dbReference>
<dbReference type="Gene3D" id="3.30.1360.120">
    <property type="entry name" value="Probable tRNA modification gtpase trme, domain 1"/>
    <property type="match status" value="1"/>
</dbReference>
<evidence type="ECO:0000313" key="12">
    <source>
        <dbReference type="Proteomes" id="UP000187013"/>
    </source>
</evidence>
<sequence length="413" mass="45832">MRWHHNIDCSIKRPSPPKDTAAMIRSVRFNSTQAGLKKTALHDLHVELGGNMVPFAGYSMPVAYKGQSHIESHRWTRTHAGLFDVSHMLQSTLQGKDAVNFLHKVTPTDFQQLHPGVGTLSVLLNPNGGIVDDTLITKQSAHDFYMVTNAACAERDSQFLVDELKSVADAKWTPITDRSLLALQGPDAHRVLQHVLAWDQSLADLYFGQRRSYKLFNGAYIDVARSGYTGEDGFEVSIPNEDALQFAQSLLDNEMTKPIGLAARDSLRLEAGLCLYGHELDESITPVEAALSWVISKSRRNITEGVKFNGYDKIIDQINNKTHKSLRVGYRYQTKGPAARTGSKIFLPDGKTEVGHVTSGSASPSLDNINIGQGYVLKPHNKRGTNLLVQVRNKLLPIELVKMPFVPSNYYRG</sequence>
<dbReference type="AlphaFoldDB" id="A0A1Q2ZT70"/>
<feature type="domain" description="Aminomethyltransferase C-terminal" evidence="10">
    <location>
        <begin position="335"/>
        <end position="406"/>
    </location>
</feature>
<dbReference type="FunFam" id="3.30.70.1400:FF:000001">
    <property type="entry name" value="Aminomethyltransferase"/>
    <property type="match status" value="1"/>
</dbReference>
<dbReference type="GO" id="GO:0004047">
    <property type="term" value="F:aminomethyltransferase activity"/>
    <property type="evidence" value="ECO:0007669"/>
    <property type="project" value="UniProtKB-EC"/>
</dbReference>